<evidence type="ECO:0000256" key="4">
    <source>
        <dbReference type="ARBA" id="ARBA00022840"/>
    </source>
</evidence>
<dbReference type="Pfam" id="PF01268">
    <property type="entry name" value="FTHFS"/>
    <property type="match status" value="1"/>
</dbReference>
<keyword evidence="6" id="KW-1185">Reference proteome</keyword>
<feature type="non-terminal residue" evidence="5">
    <location>
        <position position="59"/>
    </location>
</feature>
<gene>
    <name evidence="5" type="ORF">M9458_035233</name>
</gene>
<dbReference type="InterPro" id="IPR000559">
    <property type="entry name" value="Formate_THF_ligase"/>
</dbReference>
<dbReference type="SUPFAM" id="SSF52540">
    <property type="entry name" value="P-loop containing nucleoside triphosphate hydrolases"/>
    <property type="match status" value="1"/>
</dbReference>
<name>A0ABD0PA41_CIRMR</name>
<protein>
    <submittedName>
        <fullName evidence="5">Uncharacterized protein</fullName>
    </submittedName>
</protein>
<proteinExistence type="predicted"/>
<dbReference type="GO" id="GO:0006730">
    <property type="term" value="P:one-carbon metabolic process"/>
    <property type="evidence" value="ECO:0007669"/>
    <property type="project" value="UniProtKB-KW"/>
</dbReference>
<keyword evidence="3" id="KW-0547">Nucleotide-binding</keyword>
<comment type="caution">
    <text evidence="5">The sequence shown here is derived from an EMBL/GenBank/DDBJ whole genome shotgun (WGS) entry which is preliminary data.</text>
</comment>
<dbReference type="GO" id="GO:0016874">
    <property type="term" value="F:ligase activity"/>
    <property type="evidence" value="ECO:0007669"/>
    <property type="project" value="UniProtKB-KW"/>
</dbReference>
<evidence type="ECO:0000313" key="6">
    <source>
        <dbReference type="Proteomes" id="UP001529510"/>
    </source>
</evidence>
<dbReference type="GO" id="GO:0005524">
    <property type="term" value="F:ATP binding"/>
    <property type="evidence" value="ECO:0007669"/>
    <property type="project" value="UniProtKB-KW"/>
</dbReference>
<keyword evidence="4" id="KW-0067">ATP-binding</keyword>
<keyword evidence="2" id="KW-0436">Ligase</keyword>
<evidence type="ECO:0000256" key="3">
    <source>
        <dbReference type="ARBA" id="ARBA00022741"/>
    </source>
</evidence>
<dbReference type="InterPro" id="IPR027417">
    <property type="entry name" value="P-loop_NTPase"/>
</dbReference>
<keyword evidence="1" id="KW-0554">One-carbon metabolism</keyword>
<evidence type="ECO:0000256" key="1">
    <source>
        <dbReference type="ARBA" id="ARBA00022563"/>
    </source>
</evidence>
<dbReference type="Gene3D" id="3.40.50.300">
    <property type="entry name" value="P-loop containing nucleotide triphosphate hydrolases"/>
    <property type="match status" value="1"/>
</dbReference>
<feature type="non-terminal residue" evidence="5">
    <location>
        <position position="1"/>
    </location>
</feature>
<dbReference type="Proteomes" id="UP001529510">
    <property type="component" value="Unassembled WGS sequence"/>
</dbReference>
<reference evidence="5 6" key="1">
    <citation type="submission" date="2024-05" db="EMBL/GenBank/DDBJ databases">
        <title>Genome sequencing and assembly of Indian major carp, Cirrhinus mrigala (Hamilton, 1822).</title>
        <authorList>
            <person name="Mohindra V."/>
            <person name="Chowdhury L.M."/>
            <person name="Lal K."/>
            <person name="Jena J.K."/>
        </authorList>
    </citation>
    <scope>NUCLEOTIDE SEQUENCE [LARGE SCALE GENOMIC DNA]</scope>
    <source>
        <strain evidence="5">CM1030</strain>
        <tissue evidence="5">Blood</tissue>
    </source>
</reference>
<organism evidence="5 6">
    <name type="scientific">Cirrhinus mrigala</name>
    <name type="common">Mrigala</name>
    <dbReference type="NCBI Taxonomy" id="683832"/>
    <lineage>
        <taxon>Eukaryota</taxon>
        <taxon>Metazoa</taxon>
        <taxon>Chordata</taxon>
        <taxon>Craniata</taxon>
        <taxon>Vertebrata</taxon>
        <taxon>Euteleostomi</taxon>
        <taxon>Actinopterygii</taxon>
        <taxon>Neopterygii</taxon>
        <taxon>Teleostei</taxon>
        <taxon>Ostariophysi</taxon>
        <taxon>Cypriniformes</taxon>
        <taxon>Cyprinidae</taxon>
        <taxon>Labeoninae</taxon>
        <taxon>Labeonini</taxon>
        <taxon>Cirrhinus</taxon>
    </lineage>
</organism>
<sequence>TDTKAELDLICKLAKEAGAFDAVHCSHWADGGAGAAELARAVQKAADLPSSFKFLYDIE</sequence>
<dbReference type="AlphaFoldDB" id="A0ABD0PA41"/>
<evidence type="ECO:0000313" key="5">
    <source>
        <dbReference type="EMBL" id="KAL0170637.1"/>
    </source>
</evidence>
<dbReference type="EMBL" id="JAMKFB020000017">
    <property type="protein sequence ID" value="KAL0170637.1"/>
    <property type="molecule type" value="Genomic_DNA"/>
</dbReference>
<accession>A0ABD0PA41</accession>
<evidence type="ECO:0000256" key="2">
    <source>
        <dbReference type="ARBA" id="ARBA00022598"/>
    </source>
</evidence>